<dbReference type="Gene3D" id="3.40.50.150">
    <property type="entry name" value="Vaccinia Virus protein VP39"/>
    <property type="match status" value="1"/>
</dbReference>
<evidence type="ECO:0000259" key="1">
    <source>
        <dbReference type="Pfam" id="PF08241"/>
    </source>
</evidence>
<feature type="domain" description="Methyltransferase type 11" evidence="1">
    <location>
        <begin position="53"/>
        <end position="144"/>
    </location>
</feature>
<accession>A0ABS2N930</accession>
<dbReference type="CDD" id="cd02440">
    <property type="entry name" value="AdoMet_MTases"/>
    <property type="match status" value="1"/>
</dbReference>
<proteinExistence type="predicted"/>
<dbReference type="InterPro" id="IPR029063">
    <property type="entry name" value="SAM-dependent_MTases_sf"/>
</dbReference>
<protein>
    <submittedName>
        <fullName evidence="2">Ubiquinone/menaquinone biosynthesis C-methylase UbiE</fullName>
    </submittedName>
</protein>
<evidence type="ECO:0000313" key="3">
    <source>
        <dbReference type="Proteomes" id="UP001646157"/>
    </source>
</evidence>
<organism evidence="2 3">
    <name type="scientific">Rossellomorea pakistanensis</name>
    <dbReference type="NCBI Taxonomy" id="992288"/>
    <lineage>
        <taxon>Bacteria</taxon>
        <taxon>Bacillati</taxon>
        <taxon>Bacillota</taxon>
        <taxon>Bacilli</taxon>
        <taxon>Bacillales</taxon>
        <taxon>Bacillaceae</taxon>
        <taxon>Rossellomorea</taxon>
    </lineage>
</organism>
<keyword evidence="2" id="KW-0830">Ubiquinone</keyword>
<gene>
    <name evidence="2" type="ORF">JOC86_000806</name>
</gene>
<comment type="caution">
    <text evidence="2">The sequence shown here is derived from an EMBL/GenBank/DDBJ whole genome shotgun (WGS) entry which is preliminary data.</text>
</comment>
<name>A0ABS2N930_9BACI</name>
<sequence>MTRNQWHLNAKEKWDENAASWHSKSISNWHEGSRKDIVPFIKLHIPKGSKIADLGCGDGYGSFRLWEEGYSVTGIDLSQKMIDLARKQEKERLKFVQGDLSNIPFDEESFDGAMAINSLEWTSDPLHSLEEIRRIVKLKGLVCIGILGPTAHPRKNAFPRLRREEVICNTMMPWELEELVVQNGWEKIDEHWVYKKGVKPSLTESLSNELKQSLTFMTLFIFQRIQ</sequence>
<evidence type="ECO:0000313" key="2">
    <source>
        <dbReference type="EMBL" id="MBM7584269.1"/>
    </source>
</evidence>
<dbReference type="Proteomes" id="UP001646157">
    <property type="component" value="Unassembled WGS sequence"/>
</dbReference>
<dbReference type="PANTHER" id="PTHR43861">
    <property type="entry name" value="TRANS-ACONITATE 2-METHYLTRANSFERASE-RELATED"/>
    <property type="match status" value="1"/>
</dbReference>
<reference evidence="2 3" key="1">
    <citation type="submission" date="2021-01" db="EMBL/GenBank/DDBJ databases">
        <title>Genomic Encyclopedia of Type Strains, Phase IV (KMG-IV): sequencing the most valuable type-strain genomes for metagenomic binning, comparative biology and taxonomic classification.</title>
        <authorList>
            <person name="Goeker M."/>
        </authorList>
    </citation>
    <scope>NUCLEOTIDE SEQUENCE [LARGE SCALE GENOMIC DNA]</scope>
    <source>
        <strain evidence="2 3">DSM 24834</strain>
    </source>
</reference>
<dbReference type="Pfam" id="PF08241">
    <property type="entry name" value="Methyltransf_11"/>
    <property type="match status" value="1"/>
</dbReference>
<dbReference type="EMBL" id="JAFBDZ010000001">
    <property type="protein sequence ID" value="MBM7584269.1"/>
    <property type="molecule type" value="Genomic_DNA"/>
</dbReference>
<dbReference type="InterPro" id="IPR013216">
    <property type="entry name" value="Methyltransf_11"/>
</dbReference>
<dbReference type="SUPFAM" id="SSF53335">
    <property type="entry name" value="S-adenosyl-L-methionine-dependent methyltransferases"/>
    <property type="match status" value="1"/>
</dbReference>
<keyword evidence="3" id="KW-1185">Reference proteome</keyword>
<dbReference type="PANTHER" id="PTHR43861:SF1">
    <property type="entry name" value="TRANS-ACONITATE 2-METHYLTRANSFERASE"/>
    <property type="match status" value="1"/>
</dbReference>